<keyword evidence="2" id="KW-1015">Disulfide bond</keyword>
<dbReference type="Proteomes" id="UP000604046">
    <property type="component" value="Unassembled WGS sequence"/>
</dbReference>
<protein>
    <submittedName>
        <fullName evidence="6">Gnptab protein</fullName>
    </submittedName>
</protein>
<dbReference type="OrthoDB" id="343807at2759"/>
<name>A0A812MA76_9DINO</name>
<keyword evidence="1" id="KW-0677">Repeat</keyword>
<keyword evidence="4" id="KW-1133">Transmembrane helix</keyword>
<organism evidence="6 7">
    <name type="scientific">Symbiodinium natans</name>
    <dbReference type="NCBI Taxonomy" id="878477"/>
    <lineage>
        <taxon>Eukaryota</taxon>
        <taxon>Sar</taxon>
        <taxon>Alveolata</taxon>
        <taxon>Dinophyceae</taxon>
        <taxon>Suessiales</taxon>
        <taxon>Symbiodiniaceae</taxon>
        <taxon>Symbiodinium</taxon>
    </lineage>
</organism>
<feature type="transmembrane region" description="Helical" evidence="4">
    <location>
        <begin position="53"/>
        <end position="75"/>
    </location>
</feature>
<keyword evidence="4" id="KW-0812">Transmembrane</keyword>
<dbReference type="InterPro" id="IPR000800">
    <property type="entry name" value="Notch_dom"/>
</dbReference>
<dbReference type="Gene3D" id="3.30.300.320">
    <property type="match status" value="1"/>
</dbReference>
<dbReference type="Pfam" id="PF00066">
    <property type="entry name" value="Notch"/>
    <property type="match status" value="2"/>
</dbReference>
<evidence type="ECO:0000259" key="5">
    <source>
        <dbReference type="Pfam" id="PF00066"/>
    </source>
</evidence>
<evidence type="ECO:0000313" key="6">
    <source>
        <dbReference type="EMBL" id="CAE7258007.1"/>
    </source>
</evidence>
<evidence type="ECO:0000313" key="7">
    <source>
        <dbReference type="Proteomes" id="UP000604046"/>
    </source>
</evidence>
<feature type="domain" description="LNR" evidence="5">
    <location>
        <begin position="245"/>
        <end position="278"/>
    </location>
</feature>
<evidence type="ECO:0000256" key="1">
    <source>
        <dbReference type="ARBA" id="ARBA00022737"/>
    </source>
</evidence>
<dbReference type="AlphaFoldDB" id="A0A812MA76"/>
<evidence type="ECO:0000256" key="3">
    <source>
        <dbReference type="ARBA" id="ARBA00023180"/>
    </source>
</evidence>
<keyword evidence="7" id="KW-1185">Reference proteome</keyword>
<dbReference type="EMBL" id="CAJNDS010001402">
    <property type="protein sequence ID" value="CAE7258007.1"/>
    <property type="molecule type" value="Genomic_DNA"/>
</dbReference>
<sequence>MVQVPAKSDWFPAIVACCLVLVHAPLPKARSDVREFSISRPARCSSFCSSLPLAPLLVTMLFAVRLLSTLVVTVYGCTLPEDARSTDIVTSKTYKYDGSYCTSTATGNSQSNVCGTRFADRAHIVVDGGDDTIEVETKFLSMKLANWSSSGSTGCFSTGGYTQITGSDGDALKFPSLSVTICRNTFFACNGIRFYIKFDDSEASTTAAPSTDCATGCYSSWRGDGECDSSCNNAACNYDDGDCNQECADGCHSHWRGDSECDSVCNNAQCNYDDGDCSEAAASSCDSSCKCTTCSQSMACKSQECTSDEEFTYTGCSSLNINGVGTATVSGLCTQKEVATTTTATTPSTATPPSGCEDGPCDGSAGVASKAVGRFLFGAATFVTLWAVLFG</sequence>
<feature type="domain" description="LNR" evidence="5">
    <location>
        <begin position="212"/>
        <end position="244"/>
    </location>
</feature>
<proteinExistence type="predicted"/>
<comment type="caution">
    <text evidence="6">The sequence shown here is derived from an EMBL/GenBank/DDBJ whole genome shotgun (WGS) entry which is preliminary data.</text>
</comment>
<gene>
    <name evidence="6" type="primary">Gnptab</name>
    <name evidence="6" type="ORF">SNAT2548_LOCUS13380</name>
</gene>
<keyword evidence="4" id="KW-0472">Membrane</keyword>
<evidence type="ECO:0000256" key="2">
    <source>
        <dbReference type="ARBA" id="ARBA00023157"/>
    </source>
</evidence>
<keyword evidence="3" id="KW-0325">Glycoprotein</keyword>
<accession>A0A812MA76</accession>
<evidence type="ECO:0000256" key="4">
    <source>
        <dbReference type="SAM" id="Phobius"/>
    </source>
</evidence>
<reference evidence="6" key="1">
    <citation type="submission" date="2021-02" db="EMBL/GenBank/DDBJ databases">
        <authorList>
            <person name="Dougan E. K."/>
            <person name="Rhodes N."/>
            <person name="Thang M."/>
            <person name="Chan C."/>
        </authorList>
    </citation>
    <scope>NUCLEOTIDE SEQUENCE</scope>
</reference>